<organism evidence="1 2">
    <name type="scientific">Neogobius melanostomus</name>
    <name type="common">round goby</name>
    <dbReference type="NCBI Taxonomy" id="47308"/>
    <lineage>
        <taxon>Eukaryota</taxon>
        <taxon>Metazoa</taxon>
        <taxon>Chordata</taxon>
        <taxon>Craniata</taxon>
        <taxon>Vertebrata</taxon>
        <taxon>Euteleostomi</taxon>
        <taxon>Actinopterygii</taxon>
        <taxon>Neopterygii</taxon>
        <taxon>Teleostei</taxon>
        <taxon>Neoteleostei</taxon>
        <taxon>Acanthomorphata</taxon>
        <taxon>Gobiaria</taxon>
        <taxon>Gobiiformes</taxon>
        <taxon>Gobioidei</taxon>
        <taxon>Gobiidae</taxon>
        <taxon>Benthophilinae</taxon>
        <taxon>Neogobiini</taxon>
        <taxon>Neogobius</taxon>
    </lineage>
</organism>
<dbReference type="AlphaFoldDB" id="A0A8C6WSM7"/>
<dbReference type="SUPFAM" id="SSF47266">
    <property type="entry name" value="4-helical cytokines"/>
    <property type="match status" value="1"/>
</dbReference>
<evidence type="ECO:0000313" key="1">
    <source>
        <dbReference type="Ensembl" id="ENSNMLP00000028970.1"/>
    </source>
</evidence>
<name>A0A8C6WSM7_9GOBI</name>
<reference evidence="1" key="2">
    <citation type="submission" date="2025-09" db="UniProtKB">
        <authorList>
            <consortium name="Ensembl"/>
        </authorList>
    </citation>
    <scope>IDENTIFICATION</scope>
</reference>
<sequence>LPQMSLYALSVVVKNKNKVCLTVPVPSKEYLSDMCVSYAKALLDNITDALTQNNQHLHKNLLKGIDCTKQSVELNTKTDTPSVCSPHGTNCSGLSESQFNQKQCEQNIGEDLRYYYTFLSAHPDPDRSLSSTVLLSLKELMTVFHSLSERRSSYNERLSLCKELKGFQIRSITINRALGYMRSVEHAI</sequence>
<dbReference type="InterPro" id="IPR009079">
    <property type="entry name" value="4_helix_cytokine-like_core"/>
</dbReference>
<dbReference type="Gene3D" id="1.20.1250.10">
    <property type="match status" value="1"/>
</dbReference>
<reference evidence="1" key="1">
    <citation type="submission" date="2025-08" db="UniProtKB">
        <authorList>
            <consortium name="Ensembl"/>
        </authorList>
    </citation>
    <scope>IDENTIFICATION</scope>
</reference>
<dbReference type="Proteomes" id="UP000694523">
    <property type="component" value="Unplaced"/>
</dbReference>
<keyword evidence="2" id="KW-1185">Reference proteome</keyword>
<dbReference type="Ensembl" id="ENSNMLT00000032328.1">
    <property type="protein sequence ID" value="ENSNMLP00000028970.1"/>
    <property type="gene ID" value="ENSNMLG00000018374.1"/>
</dbReference>
<protein>
    <submittedName>
        <fullName evidence="1">Zmp:0000001127</fullName>
    </submittedName>
</protein>
<accession>A0A8C6WSM7</accession>
<evidence type="ECO:0000313" key="2">
    <source>
        <dbReference type="Proteomes" id="UP000694523"/>
    </source>
</evidence>
<proteinExistence type="predicted"/>